<dbReference type="Pfam" id="PF10748">
    <property type="entry name" value="HofP"/>
    <property type="match status" value="1"/>
</dbReference>
<evidence type="ECO:0008006" key="5">
    <source>
        <dbReference type="Google" id="ProtNLM"/>
    </source>
</evidence>
<organism evidence="3 4">
    <name type="scientific">Cedecea neteri</name>
    <dbReference type="NCBI Taxonomy" id="158822"/>
    <lineage>
        <taxon>Bacteria</taxon>
        <taxon>Pseudomonadati</taxon>
        <taxon>Pseudomonadota</taxon>
        <taxon>Gammaproteobacteria</taxon>
        <taxon>Enterobacterales</taxon>
        <taxon>Enterobacteriaceae</taxon>
        <taxon>Cedecea</taxon>
    </lineage>
</organism>
<dbReference type="AlphaFoldDB" id="A0A089PZ50"/>
<accession>A0A089PZ50</accession>
<protein>
    <recommendedName>
        <fullName evidence="5">DUF2531 domain-containing protein</fullName>
    </recommendedName>
</protein>
<feature type="compositionally biased region" description="Basic and acidic residues" evidence="1">
    <location>
        <begin position="110"/>
        <end position="138"/>
    </location>
</feature>
<evidence type="ECO:0000313" key="3">
    <source>
        <dbReference type="EMBL" id="AIR05677.1"/>
    </source>
</evidence>
<keyword evidence="4" id="KW-1185">Reference proteome</keyword>
<proteinExistence type="predicted"/>
<feature type="chain" id="PRO_5001848859" description="DUF2531 domain-containing protein" evidence="2">
    <location>
        <begin position="19"/>
        <end position="138"/>
    </location>
</feature>
<feature type="signal peptide" evidence="2">
    <location>
        <begin position="1"/>
        <end position="18"/>
    </location>
</feature>
<evidence type="ECO:0000256" key="1">
    <source>
        <dbReference type="SAM" id="MobiDB-lite"/>
    </source>
</evidence>
<dbReference type="EMBL" id="CP009451">
    <property type="protein sequence ID" value="AIR05677.1"/>
    <property type="molecule type" value="Genomic_DNA"/>
</dbReference>
<reference evidence="3 4" key="1">
    <citation type="submission" date="2014-09" db="EMBL/GenBank/DDBJ databases">
        <title>Cedecea neteri SSMD04 Genome Sequencing.</title>
        <authorList>
            <person name="Tan J.-Y."/>
        </authorList>
    </citation>
    <scope>NUCLEOTIDE SEQUENCE [LARGE SCALE GENOMIC DNA]</scope>
    <source>
        <strain evidence="3 4">SSMD04</strain>
    </source>
</reference>
<feature type="region of interest" description="Disordered" evidence="1">
    <location>
        <begin position="107"/>
        <end position="138"/>
    </location>
</feature>
<evidence type="ECO:0000256" key="2">
    <source>
        <dbReference type="SAM" id="SignalP"/>
    </source>
</evidence>
<dbReference type="KEGG" id="cnt:JT31_13945"/>
<dbReference type="OrthoDB" id="6629974at2"/>
<name>A0A089PZ50_9ENTR</name>
<evidence type="ECO:0000313" key="4">
    <source>
        <dbReference type="Proteomes" id="UP000029481"/>
    </source>
</evidence>
<dbReference type="RefSeq" id="WP_038478083.1">
    <property type="nucleotide sequence ID" value="NZ_CP009451.1"/>
</dbReference>
<keyword evidence="2" id="KW-0732">Signal</keyword>
<gene>
    <name evidence="3" type="ORF">JT31_13945</name>
</gene>
<dbReference type="InterPro" id="IPR019684">
    <property type="entry name" value="HofP"/>
</dbReference>
<sequence length="138" mass="15632">MKTASWILLAVLSLPLQAGPRNPFLLPPSPCESLLKRLDGWQLRGMFYRPGPENSIALMKLSGKQWQRVKEGQWIAPDVQVAALLEQHMRVSLRGDCEGSYYHWKIQGGSDDKTYRGRRTDARTADELAEKQRHSDAG</sequence>
<dbReference type="Proteomes" id="UP000029481">
    <property type="component" value="Chromosome"/>
</dbReference>